<proteinExistence type="predicted"/>
<comment type="caution">
    <text evidence="1">The sequence shown here is derived from an EMBL/GenBank/DDBJ whole genome shotgun (WGS) entry which is preliminary data.</text>
</comment>
<dbReference type="AlphaFoldDB" id="X0SI31"/>
<accession>X0SI31</accession>
<evidence type="ECO:0000313" key="1">
    <source>
        <dbReference type="EMBL" id="GAF75532.1"/>
    </source>
</evidence>
<organism evidence="1">
    <name type="scientific">marine sediment metagenome</name>
    <dbReference type="NCBI Taxonomy" id="412755"/>
    <lineage>
        <taxon>unclassified sequences</taxon>
        <taxon>metagenomes</taxon>
        <taxon>ecological metagenomes</taxon>
    </lineage>
</organism>
<dbReference type="EMBL" id="BARS01002965">
    <property type="protein sequence ID" value="GAF75532.1"/>
    <property type="molecule type" value="Genomic_DNA"/>
</dbReference>
<protein>
    <submittedName>
        <fullName evidence="1">Uncharacterized protein</fullName>
    </submittedName>
</protein>
<reference evidence="1" key="1">
    <citation type="journal article" date="2014" name="Front. Microbiol.">
        <title>High frequency of phylogenetically diverse reductive dehalogenase-homologous genes in deep subseafloor sedimentary metagenomes.</title>
        <authorList>
            <person name="Kawai M."/>
            <person name="Futagami T."/>
            <person name="Toyoda A."/>
            <person name="Takaki Y."/>
            <person name="Nishi S."/>
            <person name="Hori S."/>
            <person name="Arai W."/>
            <person name="Tsubouchi T."/>
            <person name="Morono Y."/>
            <person name="Uchiyama I."/>
            <person name="Ito T."/>
            <person name="Fujiyama A."/>
            <person name="Inagaki F."/>
            <person name="Takami H."/>
        </authorList>
    </citation>
    <scope>NUCLEOTIDE SEQUENCE</scope>
    <source>
        <strain evidence="1">Expedition CK06-06</strain>
    </source>
</reference>
<feature type="non-terminal residue" evidence="1">
    <location>
        <position position="74"/>
    </location>
</feature>
<gene>
    <name evidence="1" type="ORF">S01H1_05703</name>
</gene>
<sequence>MAIEFGISRLRLVTDGISTGIAITSAGSGSAIVASGQCWIDGIYCVVSATTIDIDDSAGVNTGTMYFYATLEAA</sequence>
<name>X0SI31_9ZZZZ</name>